<feature type="region of interest" description="Disordered" evidence="1">
    <location>
        <begin position="107"/>
        <end position="128"/>
    </location>
</feature>
<keyword evidence="3" id="KW-1185">Reference proteome</keyword>
<dbReference type="HOGENOM" id="CLU_918576_0_0_1"/>
<dbReference type="GeneID" id="9678262"/>
<accession>C7Z517</accession>
<dbReference type="EMBL" id="GG698910">
    <property type="protein sequence ID" value="EEU41022.1"/>
    <property type="molecule type" value="Genomic_DNA"/>
</dbReference>
<feature type="region of interest" description="Disordered" evidence="1">
    <location>
        <begin position="1"/>
        <end position="25"/>
    </location>
</feature>
<organism evidence="2 3">
    <name type="scientific">Fusarium vanettenii (strain ATCC MYA-4622 / CBS 123669 / FGSC 9596 / NRRL 45880 / 77-13-4)</name>
    <name type="common">Fusarium solani subsp. pisi</name>
    <dbReference type="NCBI Taxonomy" id="660122"/>
    <lineage>
        <taxon>Eukaryota</taxon>
        <taxon>Fungi</taxon>
        <taxon>Dikarya</taxon>
        <taxon>Ascomycota</taxon>
        <taxon>Pezizomycotina</taxon>
        <taxon>Sordariomycetes</taxon>
        <taxon>Hypocreomycetidae</taxon>
        <taxon>Hypocreales</taxon>
        <taxon>Nectriaceae</taxon>
        <taxon>Fusarium</taxon>
        <taxon>Fusarium solani species complex</taxon>
        <taxon>Fusarium vanettenii</taxon>
    </lineage>
</organism>
<reference evidence="2 3" key="1">
    <citation type="journal article" date="2009" name="PLoS Genet.">
        <title>The genome of Nectria haematococca: contribution of supernumerary chromosomes to gene expansion.</title>
        <authorList>
            <person name="Coleman J.J."/>
            <person name="Rounsley S.D."/>
            <person name="Rodriguez-Carres M."/>
            <person name="Kuo A."/>
            <person name="Wasmann C.C."/>
            <person name="Grimwood J."/>
            <person name="Schmutz J."/>
            <person name="Taga M."/>
            <person name="White G.J."/>
            <person name="Zhou S."/>
            <person name="Schwartz D.C."/>
            <person name="Freitag M."/>
            <person name="Ma L.J."/>
            <person name="Danchin E.G."/>
            <person name="Henrissat B."/>
            <person name="Coutinho P.M."/>
            <person name="Nelson D.R."/>
            <person name="Straney D."/>
            <person name="Napoli C.A."/>
            <person name="Barker B.M."/>
            <person name="Gribskov M."/>
            <person name="Rep M."/>
            <person name="Kroken S."/>
            <person name="Molnar I."/>
            <person name="Rensing C."/>
            <person name="Kennell J.C."/>
            <person name="Zamora J."/>
            <person name="Farman M.L."/>
            <person name="Selker E.U."/>
            <person name="Salamov A."/>
            <person name="Shapiro H."/>
            <person name="Pangilinan J."/>
            <person name="Lindquist E."/>
            <person name="Lamers C."/>
            <person name="Grigoriev I.V."/>
            <person name="Geiser D.M."/>
            <person name="Covert S.F."/>
            <person name="Temporini E."/>
            <person name="Vanetten H.D."/>
        </authorList>
    </citation>
    <scope>NUCLEOTIDE SEQUENCE [LARGE SCALE GENOMIC DNA]</scope>
    <source>
        <strain evidence="3">ATCC MYA-4622 / CBS 123669 / FGSC 9596 / NRRL 45880 / 77-13-4</strain>
    </source>
</reference>
<dbReference type="RefSeq" id="XP_003046735.1">
    <property type="nucleotide sequence ID" value="XM_003046689.1"/>
</dbReference>
<gene>
    <name evidence="2" type="ORF">NECHADRAFT_76715</name>
</gene>
<evidence type="ECO:0000313" key="2">
    <source>
        <dbReference type="EMBL" id="EEU41022.1"/>
    </source>
</evidence>
<dbReference type="AlphaFoldDB" id="C7Z517"/>
<evidence type="ECO:0000256" key="1">
    <source>
        <dbReference type="SAM" id="MobiDB-lite"/>
    </source>
</evidence>
<sequence length="303" mass="34277">MHTHIRTDEMEPKESQNESAGAEPKLNPVIEQLDLVAASSRALEQVIAKAIEGDGKEKVVTTEMFENYFKMVFKMWDSTDLAPEIPKEPLNRDKRAMSVHIGTWANDAPEPVAEERKRKREGKDESAVKEAKARRLGAPARLAVSTQNPEVVKFDFRHHNLRMVSQNKVKVDYHPGMTYESAQIQLMRVLDQAEAARADEFNKRLLIALGRNRIVPFAKHGSGPGHVPTIAAEHQLGDRLFKPNLAGHRCLSRRESKSDYFVGTTVTWTWTSLTSPIRHDALHIRRSVFPFFSLGRLGSPRLD</sequence>
<dbReference type="Proteomes" id="UP000005206">
    <property type="component" value="Chromosome 2"/>
</dbReference>
<feature type="compositionally biased region" description="Basic and acidic residues" evidence="1">
    <location>
        <begin position="1"/>
        <end position="16"/>
    </location>
</feature>
<protein>
    <submittedName>
        <fullName evidence="2">Uncharacterized protein</fullName>
    </submittedName>
</protein>
<dbReference type="InParanoid" id="C7Z517"/>
<evidence type="ECO:0000313" key="3">
    <source>
        <dbReference type="Proteomes" id="UP000005206"/>
    </source>
</evidence>
<dbReference type="VEuPathDB" id="FungiDB:NECHADRAFT_76715"/>
<name>C7Z517_FUSV7</name>
<dbReference type="OrthoDB" id="5101182at2759"/>
<dbReference type="KEGG" id="nhe:NECHADRAFT_76715"/>
<proteinExistence type="predicted"/>
<feature type="compositionally biased region" description="Basic and acidic residues" evidence="1">
    <location>
        <begin position="113"/>
        <end position="128"/>
    </location>
</feature>